<evidence type="ECO:0000256" key="2">
    <source>
        <dbReference type="ARBA" id="ARBA00022525"/>
    </source>
</evidence>
<dbReference type="InParanoid" id="A0A6P8R945"/>
<dbReference type="SMART" id="SM00186">
    <property type="entry name" value="FBG"/>
    <property type="match status" value="1"/>
</dbReference>
<dbReference type="Gene3D" id="1.20.5.50">
    <property type="match status" value="1"/>
</dbReference>
<dbReference type="GO" id="GO:0034116">
    <property type="term" value="P:positive regulation of heterotypic cell-cell adhesion"/>
    <property type="evidence" value="ECO:0007669"/>
    <property type="project" value="TreeGrafter"/>
</dbReference>
<dbReference type="GO" id="GO:0005577">
    <property type="term" value="C:fibrinogen complex"/>
    <property type="evidence" value="ECO:0007669"/>
    <property type="project" value="InterPro"/>
</dbReference>
<protein>
    <submittedName>
        <fullName evidence="12">Fibrinogen alpha chain isoform X1</fullName>
    </submittedName>
</protein>
<evidence type="ECO:0000256" key="5">
    <source>
        <dbReference type="ARBA" id="ARBA00023084"/>
    </source>
</evidence>
<dbReference type="OrthoDB" id="9945370at2759"/>
<dbReference type="Gene3D" id="4.10.530.10">
    <property type="entry name" value="Gamma-fibrinogen Carboxyl Terminal Fragment, domain 2"/>
    <property type="match status" value="1"/>
</dbReference>
<dbReference type="InterPro" id="IPR037579">
    <property type="entry name" value="FIB_ANG-like"/>
</dbReference>
<dbReference type="Pfam" id="PF00147">
    <property type="entry name" value="Fibrinogen_C"/>
    <property type="match status" value="1"/>
</dbReference>
<dbReference type="SUPFAM" id="SSF58010">
    <property type="entry name" value="Fibrinogen coiled-coil and central regions"/>
    <property type="match status" value="1"/>
</dbReference>
<dbReference type="GO" id="GO:0051258">
    <property type="term" value="P:protein polymerization"/>
    <property type="evidence" value="ECO:0007669"/>
    <property type="project" value="InterPro"/>
</dbReference>
<dbReference type="InterPro" id="IPR012290">
    <property type="entry name" value="Fibrinogen_a/b/g_coil_dom"/>
</dbReference>
<evidence type="ECO:0000256" key="4">
    <source>
        <dbReference type="ARBA" id="ARBA00023054"/>
    </source>
</evidence>
<keyword evidence="5" id="KW-0094">Blood coagulation</keyword>
<feature type="domain" description="Fibrinogen C-terminal" evidence="10">
    <location>
        <begin position="518"/>
        <end position="758"/>
    </location>
</feature>
<gene>
    <name evidence="12" type="primary">FGA</name>
</gene>
<evidence type="ECO:0000256" key="1">
    <source>
        <dbReference type="ARBA" id="ARBA00004613"/>
    </source>
</evidence>
<reference evidence="12" key="1">
    <citation type="submission" date="2025-08" db="UniProtKB">
        <authorList>
            <consortium name="RefSeq"/>
        </authorList>
    </citation>
    <scope>IDENTIFICATION</scope>
</reference>
<feature type="chain" id="PRO_5028371627" evidence="9">
    <location>
        <begin position="20"/>
        <end position="760"/>
    </location>
</feature>
<evidence type="ECO:0000256" key="9">
    <source>
        <dbReference type="SAM" id="SignalP"/>
    </source>
</evidence>
<dbReference type="GO" id="GO:0070527">
    <property type="term" value="P:platelet aggregation"/>
    <property type="evidence" value="ECO:0007669"/>
    <property type="project" value="TreeGrafter"/>
</dbReference>
<comment type="subcellular location">
    <subcellularLocation>
        <location evidence="1">Secreted</location>
    </subcellularLocation>
</comment>
<dbReference type="InterPro" id="IPR020837">
    <property type="entry name" value="Fibrinogen_CS"/>
</dbReference>
<dbReference type="GO" id="GO:0005201">
    <property type="term" value="F:extracellular matrix structural constituent"/>
    <property type="evidence" value="ECO:0007669"/>
    <property type="project" value="TreeGrafter"/>
</dbReference>
<dbReference type="RefSeq" id="XP_033797038.1">
    <property type="nucleotide sequence ID" value="XM_033941147.1"/>
</dbReference>
<dbReference type="SMART" id="SM01212">
    <property type="entry name" value="Fib_alpha"/>
    <property type="match status" value="1"/>
</dbReference>
<evidence type="ECO:0000256" key="3">
    <source>
        <dbReference type="ARBA" id="ARBA00022696"/>
    </source>
</evidence>
<feature type="compositionally biased region" description="Low complexity" evidence="8">
    <location>
        <begin position="476"/>
        <end position="495"/>
    </location>
</feature>
<dbReference type="GO" id="GO:0042730">
    <property type="term" value="P:fibrinolysis"/>
    <property type="evidence" value="ECO:0007669"/>
    <property type="project" value="TreeGrafter"/>
</dbReference>
<sequence>MLQARGLCFLLCLAGAVWAADEATDFSQAGATGRGPRIVEHAAQAGCKQEKSWPFCTDEEWGPKCPSGCRMMGLIDHTDRDFAKRLDNIRKQITDNQNNYKSADLTTKETYTLINNNLVQGQVVDNNFDTVSGDLRKRIEELKQSVTRNVNKIINIRTSIENQLVDIKRLEVDIDIKIRACKGSCSQGYNYNVDKESYVTLQKSLQQAKAINLDPSISQTNSLRVMKMRPVKDTLVAEHYKSLPQTGADTQFILFPDVQQKAMVLERQGTVESVVSGPSGSIITATKVDSRLPKGTGKVTVTGTGTGTGIGVEKQIFTGGEEKSTTTVTSHGRTVKCTKTITTKVIQGPHGPREEQVETVTGGEGDECAHLMTKLGTESTHGGTYNVRVTSDGGLSDITKLPSFEDFLSGGAGSTFHSSSSSSSKRFPVPGSSASSDSSITKVVHVGHDVFSNLGEDGIDDFSSIHLGTPSFPGESSSYSKTVVSSSSSSSSKSSPFDTKTMKSGYLPEDLVAVQHDQPDSVTWKDCDDIHQKHVSGAKSGIFRIRPEGSNKVLSVYCDQDTVLGGWLLIQQREDGSVNFNRTWHDYKTGFGNLDAHGKGEMWLGNEYIHLLTQKDTVLRVELEDWSGKEAYAEYSIQVRPESEGYALRVSQYVGTTGDALIQGSPEDEEYTFHNRMKFSTLDRDSDLWEENCAEVYGGGWWYNNCQAANLNGMYYIGGQYDPRNNVPYEIENGVVWALFRPADYSLRSVRMKIRPRNAH</sequence>
<dbReference type="InterPro" id="IPR014716">
    <property type="entry name" value="Fibrinogen_a/b/g_C_1"/>
</dbReference>
<dbReference type="AlphaFoldDB" id="A0A6P8R945"/>
<dbReference type="Proteomes" id="UP000515159">
    <property type="component" value="Chromosome 1"/>
</dbReference>
<dbReference type="Pfam" id="PF08702">
    <property type="entry name" value="Fib_alpha"/>
    <property type="match status" value="1"/>
</dbReference>
<dbReference type="PROSITE" id="PS51406">
    <property type="entry name" value="FIBRINOGEN_C_2"/>
    <property type="match status" value="1"/>
</dbReference>
<dbReference type="CTD" id="2243"/>
<name>A0A6P8R945_GEOSA</name>
<feature type="signal peptide" evidence="9">
    <location>
        <begin position="1"/>
        <end position="19"/>
    </location>
</feature>
<dbReference type="SUPFAM" id="SSF56496">
    <property type="entry name" value="Fibrinogen C-terminal domain-like"/>
    <property type="match status" value="1"/>
</dbReference>
<evidence type="ECO:0000259" key="10">
    <source>
        <dbReference type="PROSITE" id="PS51406"/>
    </source>
</evidence>
<dbReference type="FunCoup" id="A0A6P8R945">
    <property type="interactions" value="385"/>
</dbReference>
<dbReference type="PANTHER" id="PTHR47221">
    <property type="entry name" value="FIBRINOGEN ALPHA CHAIN"/>
    <property type="match status" value="1"/>
</dbReference>
<feature type="region of interest" description="Disordered" evidence="8">
    <location>
        <begin position="415"/>
        <end position="439"/>
    </location>
</feature>
<feature type="region of interest" description="Disordered" evidence="8">
    <location>
        <begin position="473"/>
        <end position="500"/>
    </location>
</feature>
<keyword evidence="9" id="KW-0732">Signal</keyword>
<dbReference type="NCBIfam" id="NF040941">
    <property type="entry name" value="GGGWT_bact"/>
    <property type="match status" value="1"/>
</dbReference>
<evidence type="ECO:0000313" key="11">
    <source>
        <dbReference type="Proteomes" id="UP000515159"/>
    </source>
</evidence>
<organism evidence="11 12">
    <name type="scientific">Geotrypetes seraphini</name>
    <name type="common">Gaboon caecilian</name>
    <name type="synonym">Caecilia seraphini</name>
    <dbReference type="NCBI Taxonomy" id="260995"/>
    <lineage>
        <taxon>Eukaryota</taxon>
        <taxon>Metazoa</taxon>
        <taxon>Chordata</taxon>
        <taxon>Craniata</taxon>
        <taxon>Vertebrata</taxon>
        <taxon>Euteleostomi</taxon>
        <taxon>Amphibia</taxon>
        <taxon>Gymnophiona</taxon>
        <taxon>Geotrypetes</taxon>
    </lineage>
</organism>
<evidence type="ECO:0000256" key="8">
    <source>
        <dbReference type="SAM" id="MobiDB-lite"/>
    </source>
</evidence>
<proteinExistence type="predicted"/>
<dbReference type="PANTHER" id="PTHR47221:SF3">
    <property type="entry name" value="FIBRINOGEN ALPHA CHAIN"/>
    <property type="match status" value="1"/>
</dbReference>
<keyword evidence="4" id="KW-0175">Coiled coil</keyword>
<dbReference type="PROSITE" id="PS00514">
    <property type="entry name" value="FIBRINOGEN_C_1"/>
    <property type="match status" value="1"/>
</dbReference>
<accession>A0A6P8R945</accession>
<dbReference type="CDD" id="cd00087">
    <property type="entry name" value="FReD"/>
    <property type="match status" value="1"/>
</dbReference>
<keyword evidence="11" id="KW-1185">Reference proteome</keyword>
<evidence type="ECO:0000256" key="7">
    <source>
        <dbReference type="ARBA" id="ARBA00025974"/>
    </source>
</evidence>
<dbReference type="GO" id="GO:0030674">
    <property type="term" value="F:protein-macromolecule adaptor activity"/>
    <property type="evidence" value="ECO:0007669"/>
    <property type="project" value="TreeGrafter"/>
</dbReference>
<dbReference type="KEGG" id="gsh:117359039"/>
<evidence type="ECO:0000256" key="6">
    <source>
        <dbReference type="ARBA" id="ARBA00023157"/>
    </source>
</evidence>
<dbReference type="GO" id="GO:0072377">
    <property type="term" value="P:blood coagulation, common pathway"/>
    <property type="evidence" value="ECO:0007669"/>
    <property type="project" value="TreeGrafter"/>
</dbReference>
<dbReference type="Gene3D" id="3.90.215.10">
    <property type="entry name" value="Gamma Fibrinogen, chain A, domain 1"/>
    <property type="match status" value="1"/>
</dbReference>
<keyword evidence="2" id="KW-0964">Secreted</keyword>
<comment type="subunit">
    <text evidence="7">Heterohexamer; disulfide linked. Contains 2 sets of 3 non-identical chains (alpha, beta and gamma). The 2 heterotrimers are in head to head conformation with the N-termini in a small central domain.</text>
</comment>
<evidence type="ECO:0000313" key="12">
    <source>
        <dbReference type="RefSeq" id="XP_033797038.1"/>
    </source>
</evidence>
<dbReference type="InterPro" id="IPR002181">
    <property type="entry name" value="Fibrinogen_a/b/g_C_dom"/>
</dbReference>
<keyword evidence="3" id="KW-0356">Hemostasis</keyword>
<dbReference type="InterPro" id="IPR036056">
    <property type="entry name" value="Fibrinogen-like_C"/>
</dbReference>
<dbReference type="GeneID" id="117359039"/>
<dbReference type="GO" id="GO:0005102">
    <property type="term" value="F:signaling receptor binding"/>
    <property type="evidence" value="ECO:0007669"/>
    <property type="project" value="InterPro"/>
</dbReference>
<keyword evidence="6" id="KW-1015">Disulfide bond</keyword>